<reference evidence="2 3" key="1">
    <citation type="submission" date="2019-06" db="EMBL/GenBank/DDBJ databases">
        <title>Cerasibacillus sp. nov., isolated from maize field.</title>
        <authorList>
            <person name="Lin S.-Y."/>
            <person name="Tsai C.-F."/>
            <person name="Young C.-C."/>
        </authorList>
    </citation>
    <scope>NUCLEOTIDE SEQUENCE [LARGE SCALE GENOMIC DNA]</scope>
    <source>
        <strain evidence="2 3">CC-CFT480</strain>
    </source>
</reference>
<proteinExistence type="predicted"/>
<keyword evidence="1" id="KW-0812">Transmembrane</keyword>
<protein>
    <submittedName>
        <fullName evidence="2">Uncharacterized protein</fullName>
    </submittedName>
</protein>
<evidence type="ECO:0000313" key="2">
    <source>
        <dbReference type="EMBL" id="TXL63645.1"/>
    </source>
</evidence>
<dbReference type="AlphaFoldDB" id="A0A5C8NS33"/>
<dbReference type="Proteomes" id="UP000321574">
    <property type="component" value="Unassembled WGS sequence"/>
</dbReference>
<keyword evidence="3" id="KW-1185">Reference proteome</keyword>
<name>A0A5C8NS33_9BACI</name>
<comment type="caution">
    <text evidence="2">The sequence shown here is derived from an EMBL/GenBank/DDBJ whole genome shotgun (WGS) entry which is preliminary data.</text>
</comment>
<evidence type="ECO:0000313" key="3">
    <source>
        <dbReference type="Proteomes" id="UP000321574"/>
    </source>
</evidence>
<feature type="transmembrane region" description="Helical" evidence="1">
    <location>
        <begin position="31"/>
        <end position="49"/>
    </location>
</feature>
<keyword evidence="1" id="KW-1133">Transmembrane helix</keyword>
<sequence length="76" mass="9180">MPLFIAIVSISIILFFDTDELKKEGIKERKIYFATLFLYSILSILEWVVGMERIQLLRWIYDKLAFIEQIYLFLEK</sequence>
<dbReference type="RefSeq" id="WP_147668096.1">
    <property type="nucleotide sequence ID" value="NZ_VDUW01000007.1"/>
</dbReference>
<gene>
    <name evidence="2" type="ORF">FHP05_10715</name>
</gene>
<keyword evidence="1" id="KW-0472">Membrane</keyword>
<dbReference type="EMBL" id="VDUW01000007">
    <property type="protein sequence ID" value="TXL63645.1"/>
    <property type="molecule type" value="Genomic_DNA"/>
</dbReference>
<evidence type="ECO:0000256" key="1">
    <source>
        <dbReference type="SAM" id="Phobius"/>
    </source>
</evidence>
<accession>A0A5C8NS33</accession>
<organism evidence="2 3">
    <name type="scientific">Cerasibacillus terrae</name>
    <dbReference type="NCBI Taxonomy" id="2498845"/>
    <lineage>
        <taxon>Bacteria</taxon>
        <taxon>Bacillati</taxon>
        <taxon>Bacillota</taxon>
        <taxon>Bacilli</taxon>
        <taxon>Bacillales</taxon>
        <taxon>Bacillaceae</taxon>
        <taxon>Cerasibacillus</taxon>
    </lineage>
</organism>